<dbReference type="InterPro" id="IPR050249">
    <property type="entry name" value="Pseudomonas-type_ThrB"/>
</dbReference>
<dbReference type="RefSeq" id="WP_268005306.1">
    <property type="nucleotide sequence ID" value="NZ_BSUT01000001.1"/>
</dbReference>
<dbReference type="InterPro" id="IPR011009">
    <property type="entry name" value="Kinase-like_dom_sf"/>
</dbReference>
<protein>
    <submittedName>
        <fullName evidence="3">Phosphotransferase</fullName>
    </submittedName>
</protein>
<organism evidence="3 4">
    <name type="scientific">Alicyclobacillus fastidiosus</name>
    <dbReference type="NCBI Taxonomy" id="392011"/>
    <lineage>
        <taxon>Bacteria</taxon>
        <taxon>Bacillati</taxon>
        <taxon>Bacillota</taxon>
        <taxon>Bacilli</taxon>
        <taxon>Bacillales</taxon>
        <taxon>Alicyclobacillaceae</taxon>
        <taxon>Alicyclobacillus</taxon>
    </lineage>
</organism>
<dbReference type="Gene3D" id="3.30.200.20">
    <property type="entry name" value="Phosphorylase Kinase, domain 1"/>
    <property type="match status" value="1"/>
</dbReference>
<dbReference type="SUPFAM" id="SSF56112">
    <property type="entry name" value="Protein kinase-like (PK-like)"/>
    <property type="match status" value="1"/>
</dbReference>
<dbReference type="PANTHER" id="PTHR21064:SF6">
    <property type="entry name" value="AMINOGLYCOSIDE PHOSPHOTRANSFERASE DOMAIN-CONTAINING PROTEIN"/>
    <property type="match status" value="1"/>
</dbReference>
<dbReference type="PANTHER" id="PTHR21064">
    <property type="entry name" value="AMINOGLYCOSIDE PHOSPHOTRANSFERASE DOMAIN-CONTAINING PROTEIN-RELATED"/>
    <property type="match status" value="1"/>
</dbReference>
<name>A0ABY6ZEW9_9BACL</name>
<dbReference type="Proteomes" id="UP001164761">
    <property type="component" value="Chromosome"/>
</dbReference>
<evidence type="ECO:0000313" key="3">
    <source>
        <dbReference type="EMBL" id="WAH41394.1"/>
    </source>
</evidence>
<proteinExistence type="inferred from homology"/>
<sequence length="311" mass="36195">MDIIKIIRYLASIYPIDLPAYGELLRSYTNDVFLISTPSKQYVLKAYKETWRKEQEIEYEVALLNHLVRKGLRVSNPIMGNDGRYVHPLEMLNGKCNVVLFEYAEGKKPTPPFSLELYREFGVAIARMHTMSSDFESDFQRSPLNLKYLVDTPVSLVLSLFDENEDRLFLCELAKQITVKMNELDRYGLDWGPIHGDATLDNLHVTDDGQIILYDFDSGGPGWRASDLQGWAKNDNEYADKWRMFQDGYRSIRQLKEVELQAAPYLHLSWEIWGIKVDLEQRILKQGTEKTASYIQKQLRSLRENREILLS</sequence>
<evidence type="ECO:0000313" key="4">
    <source>
        <dbReference type="Proteomes" id="UP001164761"/>
    </source>
</evidence>
<accession>A0ABY6ZEW9</accession>
<gene>
    <name evidence="3" type="ORF">NZD89_24620</name>
</gene>
<dbReference type="InterPro" id="IPR002575">
    <property type="entry name" value="Aminoglycoside_PTrfase"/>
</dbReference>
<comment type="similarity">
    <text evidence="1">Belongs to the pseudomonas-type ThrB family.</text>
</comment>
<dbReference type="Gene3D" id="3.90.1200.10">
    <property type="match status" value="1"/>
</dbReference>
<evidence type="ECO:0000259" key="2">
    <source>
        <dbReference type="Pfam" id="PF01636"/>
    </source>
</evidence>
<feature type="domain" description="Aminoglycoside phosphotransferase" evidence="2">
    <location>
        <begin position="27"/>
        <end position="233"/>
    </location>
</feature>
<dbReference type="EMBL" id="CP104067">
    <property type="protein sequence ID" value="WAH41394.1"/>
    <property type="molecule type" value="Genomic_DNA"/>
</dbReference>
<reference evidence="3" key="1">
    <citation type="submission" date="2022-08" db="EMBL/GenBank/DDBJ databases">
        <title>Alicyclobacillus fastidiosus DSM 17978, complete genome.</title>
        <authorList>
            <person name="Wang Q."/>
            <person name="Cai R."/>
            <person name="Wang Z."/>
        </authorList>
    </citation>
    <scope>NUCLEOTIDE SEQUENCE</scope>
    <source>
        <strain evidence="3">DSM 17978</strain>
    </source>
</reference>
<dbReference type="Pfam" id="PF01636">
    <property type="entry name" value="APH"/>
    <property type="match status" value="1"/>
</dbReference>
<evidence type="ECO:0000256" key="1">
    <source>
        <dbReference type="ARBA" id="ARBA00038240"/>
    </source>
</evidence>
<keyword evidence="4" id="KW-1185">Reference proteome</keyword>